<dbReference type="PANTHER" id="PTHR12708">
    <property type="entry name" value="DNA POLYMERASE EPSILON SUBUNIT B"/>
    <property type="match status" value="1"/>
</dbReference>
<dbReference type="InterPro" id="IPR016266">
    <property type="entry name" value="POLE2"/>
</dbReference>
<comment type="subcellular location">
    <subcellularLocation>
        <location evidence="1">Nucleus</location>
    </subcellularLocation>
</comment>
<keyword evidence="5" id="KW-0539">Nucleus</keyword>
<feature type="region of interest" description="Disordered" evidence="7">
    <location>
        <begin position="85"/>
        <end position="118"/>
    </location>
</feature>
<dbReference type="PANTHER" id="PTHR12708:SF0">
    <property type="entry name" value="DNA POLYMERASE EPSILON SUBUNIT 2"/>
    <property type="match status" value="1"/>
</dbReference>
<evidence type="ECO:0000313" key="9">
    <source>
        <dbReference type="EMBL" id="WZN66913.1"/>
    </source>
</evidence>
<feature type="compositionally biased region" description="Basic and acidic residues" evidence="7">
    <location>
        <begin position="108"/>
        <end position="118"/>
    </location>
</feature>
<evidence type="ECO:0000256" key="1">
    <source>
        <dbReference type="ARBA" id="ARBA00004123"/>
    </source>
</evidence>
<dbReference type="AlphaFoldDB" id="A0AAX4PME3"/>
<dbReference type="GO" id="GO:0006261">
    <property type="term" value="P:DNA-templated DNA replication"/>
    <property type="evidence" value="ECO:0007669"/>
    <property type="project" value="InterPro"/>
</dbReference>
<dbReference type="GO" id="GO:0008622">
    <property type="term" value="C:epsilon DNA polymerase complex"/>
    <property type="evidence" value="ECO:0007669"/>
    <property type="project" value="InterPro"/>
</dbReference>
<evidence type="ECO:0000313" key="10">
    <source>
        <dbReference type="Proteomes" id="UP001472866"/>
    </source>
</evidence>
<feature type="compositionally biased region" description="Low complexity" evidence="7">
    <location>
        <begin position="133"/>
        <end position="142"/>
    </location>
</feature>
<dbReference type="Proteomes" id="UP001472866">
    <property type="component" value="Chromosome 17"/>
</dbReference>
<dbReference type="GO" id="GO:0042276">
    <property type="term" value="P:error-prone translesion synthesis"/>
    <property type="evidence" value="ECO:0007669"/>
    <property type="project" value="TreeGrafter"/>
</dbReference>
<dbReference type="InterPro" id="IPR007185">
    <property type="entry name" value="DNA_pol_a/d/e_bsu"/>
</dbReference>
<keyword evidence="4" id="KW-0238">DNA-binding</keyword>
<keyword evidence="3" id="KW-0235">DNA replication</keyword>
<sequence>MEREVKRCLRESLKRHGLSLRKQGLSAAVASIENLVAKCGTSVVEVLDLAEKLVNVIEDEGVDSCVVDEATVAAALKKFDGHEVAEAAGRPEEGREKVVTEGPNATDRGGRDDDDKGGHFTLVDAFGKLRSSEGFRSSGSCSIGPGSMDEGLGNSSSQQKASAEDPCLAQPLGWDEVHGKFVKKSRTRCMLPPASSKVALFRERYFLLRRRVQRNANFLKPALENVTAGGQSLGGAMARAGSQSWCELAEISALLGCVGEQKLILCLISTVDHDDARVVVEDLSGTVEVDLSSCHFAGEGYYAENMVVLIEGQMQSSLVFKASALIFPPLDEEAEETEAAGAGEDAAEQGDRIAFFSDLTLEDPDCLKKFSKALARLDSGGPTTPRLVVLAGPFLSRPAENLACSAFASNAGDRLRSRLKDLAGLIKSDHPALAEAATFVLVPGPGDPTPLPRTLLPQPALLSCLTKDLEEDQGLKMAFASNPLRIRRGGVGGGEIVVFRDDLQAKLRRHDLREVRLRVLREREREEAAAGNEAMAVDDARKEDAGDGDGFRKACSTVLHQSHLAPLPSFSHPIVWDYDQSLWMTTQPDALVLCDGSGGVEGPRLERVKATECLNAGSFSSAGSFVVYDSRNRKAEAMSVSL</sequence>
<proteinExistence type="inferred from homology"/>
<evidence type="ECO:0000256" key="7">
    <source>
        <dbReference type="SAM" id="MobiDB-lite"/>
    </source>
</evidence>
<evidence type="ECO:0000256" key="2">
    <source>
        <dbReference type="ARBA" id="ARBA00009560"/>
    </source>
</evidence>
<feature type="region of interest" description="Disordered" evidence="7">
    <location>
        <begin position="133"/>
        <end position="163"/>
    </location>
</feature>
<evidence type="ECO:0000256" key="3">
    <source>
        <dbReference type="ARBA" id="ARBA00022705"/>
    </source>
</evidence>
<evidence type="ECO:0000256" key="4">
    <source>
        <dbReference type="ARBA" id="ARBA00023125"/>
    </source>
</evidence>
<name>A0AAX4PME3_9CHLO</name>
<dbReference type="Pfam" id="PF04042">
    <property type="entry name" value="DNA_pol_E_B"/>
    <property type="match status" value="1"/>
</dbReference>
<comment type="similarity">
    <text evidence="2">Belongs to the DNA polymerase epsilon subunit B family.</text>
</comment>
<evidence type="ECO:0000256" key="6">
    <source>
        <dbReference type="ARBA" id="ARBA00032930"/>
    </source>
</evidence>
<organism evidence="9 10">
    <name type="scientific">Chloropicon roscoffensis</name>
    <dbReference type="NCBI Taxonomy" id="1461544"/>
    <lineage>
        <taxon>Eukaryota</taxon>
        <taxon>Viridiplantae</taxon>
        <taxon>Chlorophyta</taxon>
        <taxon>Chloropicophyceae</taxon>
        <taxon>Chloropicales</taxon>
        <taxon>Chloropicaceae</taxon>
        <taxon>Chloropicon</taxon>
    </lineage>
</organism>
<gene>
    <name evidence="9" type="ORF">HKI87_17g84840</name>
</gene>
<dbReference type="GO" id="GO:0003677">
    <property type="term" value="F:DNA binding"/>
    <property type="evidence" value="ECO:0007669"/>
    <property type="project" value="UniProtKB-KW"/>
</dbReference>
<reference evidence="9 10" key="1">
    <citation type="submission" date="2024-03" db="EMBL/GenBank/DDBJ databases">
        <title>Complete genome sequence of the green alga Chloropicon roscoffensis RCC1871.</title>
        <authorList>
            <person name="Lemieux C."/>
            <person name="Pombert J.-F."/>
            <person name="Otis C."/>
            <person name="Turmel M."/>
        </authorList>
    </citation>
    <scope>NUCLEOTIDE SEQUENCE [LARGE SCALE GENOMIC DNA]</scope>
    <source>
        <strain evidence="9 10">RCC1871</strain>
    </source>
</reference>
<keyword evidence="10" id="KW-1185">Reference proteome</keyword>
<dbReference type="EMBL" id="CP151517">
    <property type="protein sequence ID" value="WZN66913.1"/>
    <property type="molecule type" value="Genomic_DNA"/>
</dbReference>
<accession>A0AAX4PME3</accession>
<evidence type="ECO:0000259" key="8">
    <source>
        <dbReference type="Pfam" id="PF04042"/>
    </source>
</evidence>
<protein>
    <recommendedName>
        <fullName evidence="6">DNA polymerase II subunit 2</fullName>
    </recommendedName>
</protein>
<feature type="domain" description="DNA polymerase alpha/delta/epsilon subunit B" evidence="8">
    <location>
        <begin position="353"/>
        <end position="595"/>
    </location>
</feature>
<feature type="compositionally biased region" description="Basic and acidic residues" evidence="7">
    <location>
        <begin position="85"/>
        <end position="99"/>
    </location>
</feature>
<evidence type="ECO:0000256" key="5">
    <source>
        <dbReference type="ARBA" id="ARBA00023242"/>
    </source>
</evidence>